<organism evidence="4 5">
    <name type="scientific">Actinoallomurus iriomotensis</name>
    <dbReference type="NCBI Taxonomy" id="478107"/>
    <lineage>
        <taxon>Bacteria</taxon>
        <taxon>Bacillati</taxon>
        <taxon>Actinomycetota</taxon>
        <taxon>Actinomycetes</taxon>
        <taxon>Streptosporangiales</taxon>
        <taxon>Thermomonosporaceae</taxon>
        <taxon>Actinoallomurus</taxon>
    </lineage>
</organism>
<sequence>MSLTPQPGFSLVDGQTFRWRVTLVDTAYSGTPSGWCYYRVDKSAPETAPAVTSSDLQDSSTGEPNDVIGRAVTFAVAPNGATGITHYEYGWDSDAAATGATAPSVAADADGKATLTLTVPYTQDITYRLYVFSFDAANNRSVSPGVFEFKLASAAGPVGQWTLDETSGPDLADSAGDDTATLTGGTPGVAGRVDQALRLTGNGDHATSRAAVVHTDKSYTVSVWARLTDDSHYSTAVSQSGTNFSGFQIYYSPNTKKWTFNRRVSDASDAANTLVQADTTATLNVWTHLTAVYDAPAQRLSFYVNGARQASSPSFTTPWDATGPLEIGRVKTSGAWGTRLPELFPLFGLAERLPVIGLHALPYKNAWP</sequence>
<dbReference type="AlphaFoldDB" id="A0A9W6RQL2"/>
<dbReference type="Pfam" id="PF13385">
    <property type="entry name" value="Laminin_G_3"/>
    <property type="match status" value="1"/>
</dbReference>
<name>A0A9W6RQL2_9ACTN</name>
<dbReference type="Proteomes" id="UP001165135">
    <property type="component" value="Unassembled WGS sequence"/>
</dbReference>
<evidence type="ECO:0000256" key="2">
    <source>
        <dbReference type="ARBA" id="ARBA00023157"/>
    </source>
</evidence>
<dbReference type="Gene3D" id="2.60.120.200">
    <property type="match status" value="1"/>
</dbReference>
<reference evidence="4" key="1">
    <citation type="submission" date="2023-03" db="EMBL/GenBank/DDBJ databases">
        <title>Actinoallomurus iriomotensis NBRC 103681.</title>
        <authorList>
            <person name="Ichikawa N."/>
            <person name="Sato H."/>
            <person name="Tonouchi N."/>
        </authorList>
    </citation>
    <scope>NUCLEOTIDE SEQUENCE</scope>
    <source>
        <strain evidence="4">NBRC 103681</strain>
    </source>
</reference>
<gene>
    <name evidence="4" type="ORF">Airi01_083110</name>
</gene>
<evidence type="ECO:0000313" key="4">
    <source>
        <dbReference type="EMBL" id="GLY80044.1"/>
    </source>
</evidence>
<dbReference type="SUPFAM" id="SSF49899">
    <property type="entry name" value="Concanavalin A-like lectins/glucanases"/>
    <property type="match status" value="1"/>
</dbReference>
<dbReference type="RefSeq" id="WP_285632454.1">
    <property type="nucleotide sequence ID" value="NZ_BSTJ01000013.1"/>
</dbReference>
<dbReference type="InterPro" id="IPR042837">
    <property type="entry name" value="PTX3"/>
</dbReference>
<dbReference type="PANTHER" id="PTHR46943">
    <property type="entry name" value="PENTRAXIN-RELATED PROTEIN PTX3"/>
    <property type="match status" value="1"/>
</dbReference>
<comment type="caution">
    <text evidence="4">The sequence shown here is derived from an EMBL/GenBank/DDBJ whole genome shotgun (WGS) entry which is preliminary data.</text>
</comment>
<proteinExistence type="predicted"/>
<dbReference type="EMBL" id="BSTJ01000013">
    <property type="protein sequence ID" value="GLY80044.1"/>
    <property type="molecule type" value="Genomic_DNA"/>
</dbReference>
<dbReference type="GO" id="GO:0006955">
    <property type="term" value="P:immune response"/>
    <property type="evidence" value="ECO:0007669"/>
    <property type="project" value="InterPro"/>
</dbReference>
<evidence type="ECO:0000259" key="3">
    <source>
        <dbReference type="SMART" id="SM00560"/>
    </source>
</evidence>
<accession>A0A9W6RQL2</accession>
<dbReference type="InterPro" id="IPR006558">
    <property type="entry name" value="LamG-like"/>
</dbReference>
<keyword evidence="1" id="KW-0732">Signal</keyword>
<evidence type="ECO:0000256" key="1">
    <source>
        <dbReference type="ARBA" id="ARBA00022729"/>
    </source>
</evidence>
<evidence type="ECO:0000313" key="5">
    <source>
        <dbReference type="Proteomes" id="UP001165135"/>
    </source>
</evidence>
<dbReference type="SMART" id="SM00560">
    <property type="entry name" value="LamGL"/>
    <property type="match status" value="1"/>
</dbReference>
<feature type="domain" description="LamG-like jellyroll fold" evidence="3">
    <location>
        <begin position="217"/>
        <end position="352"/>
    </location>
</feature>
<keyword evidence="2" id="KW-1015">Disulfide bond</keyword>
<dbReference type="PANTHER" id="PTHR46943:SF1">
    <property type="entry name" value="PENTRAXIN-RELATED PROTEIN PTX3"/>
    <property type="match status" value="1"/>
</dbReference>
<dbReference type="InterPro" id="IPR013320">
    <property type="entry name" value="ConA-like_dom_sf"/>
</dbReference>
<protein>
    <recommendedName>
        <fullName evidence="3">LamG-like jellyroll fold domain-containing protein</fullName>
    </recommendedName>
</protein>